<dbReference type="OrthoDB" id="3178130at2"/>
<dbReference type="Gene3D" id="3.90.700.10">
    <property type="entry name" value="Succinate dehydrogenase/fumarate reductase flavoprotein, catalytic domain"/>
    <property type="match status" value="1"/>
</dbReference>
<dbReference type="PANTHER" id="PTHR43400">
    <property type="entry name" value="FUMARATE REDUCTASE"/>
    <property type="match status" value="1"/>
</dbReference>
<name>A0A366EKE0_9HYPH</name>
<protein>
    <submittedName>
        <fullName evidence="6">Tricarballylate dehydrogenase</fullName>
    </submittedName>
</protein>
<comment type="caution">
    <text evidence="6">The sequence shown here is derived from an EMBL/GenBank/DDBJ whole genome shotgun (WGS) entry which is preliminary data.</text>
</comment>
<evidence type="ECO:0000313" key="7">
    <source>
        <dbReference type="Proteomes" id="UP000253529"/>
    </source>
</evidence>
<proteinExistence type="predicted"/>
<accession>A0A366EKE0</accession>
<dbReference type="NCBIfam" id="TIGR02485">
    <property type="entry name" value="CobZ_N-term"/>
    <property type="match status" value="1"/>
</dbReference>
<dbReference type="PANTHER" id="PTHR43400:SF7">
    <property type="entry name" value="FAD-DEPENDENT OXIDOREDUCTASE 2 FAD BINDING DOMAIN-CONTAINING PROTEIN"/>
    <property type="match status" value="1"/>
</dbReference>
<keyword evidence="3" id="KW-0274">FAD</keyword>
<dbReference type="Proteomes" id="UP000253529">
    <property type="component" value="Unassembled WGS sequence"/>
</dbReference>
<evidence type="ECO:0000256" key="2">
    <source>
        <dbReference type="ARBA" id="ARBA00022630"/>
    </source>
</evidence>
<dbReference type="NCBIfam" id="NF006130">
    <property type="entry name" value="PRK08274.1"/>
    <property type="match status" value="1"/>
</dbReference>
<organism evidence="6 7">
    <name type="scientific">Roseiarcus fermentans</name>
    <dbReference type="NCBI Taxonomy" id="1473586"/>
    <lineage>
        <taxon>Bacteria</taxon>
        <taxon>Pseudomonadati</taxon>
        <taxon>Pseudomonadota</taxon>
        <taxon>Alphaproteobacteria</taxon>
        <taxon>Hyphomicrobiales</taxon>
        <taxon>Roseiarcaceae</taxon>
        <taxon>Roseiarcus</taxon>
    </lineage>
</organism>
<dbReference type="InterPro" id="IPR050315">
    <property type="entry name" value="FAD-oxidoreductase_2"/>
</dbReference>
<sequence length="442" mass="45793">MPATADPWDVLVIGGGLAGLCAAISARKLGASVRLIESAPSESRGGNARHARNFRAAHGAPAWHSPGVYTADEFLSELRKASAPQFDEGLAQELIADTTGLASWLMDCGVRLQDPRVGVVPFSRRTAFLLGGGKAMLNALYQTAAGIGVVVGYGAEAVGLADRPDGGWSVEVAGAERQRIAARCVVVAAGGPGADPEWLRAHFGPAADGYSIRGCAYSNGHAMQMLIEAGARTVGDPTTCHIVAVDARGPRFDGGIVTRITAIPYGLVVDRDAARVDIESHDVGRTHYARWGPRIARCPGGVAFLILDAGALERAAPTALPAISADTIAALAGTLGLDADALARALEAFNAERSGRRHPLSGPPFFAFPMRPGLTFVHYGVAVDERMRVRRRDGGTVATLFAAGMIMAANILRSGYLAGLGLALAAVSGRRAGEAAARHAAG</sequence>
<reference evidence="6 7" key="1">
    <citation type="submission" date="2018-06" db="EMBL/GenBank/DDBJ databases">
        <title>Genomic Encyclopedia of Type Strains, Phase IV (KMG-IV): sequencing the most valuable type-strain genomes for metagenomic binning, comparative biology and taxonomic classification.</title>
        <authorList>
            <person name="Goeker M."/>
        </authorList>
    </citation>
    <scope>NUCLEOTIDE SEQUENCE [LARGE SCALE GENOMIC DNA]</scope>
    <source>
        <strain evidence="6 7">DSM 24875</strain>
    </source>
</reference>
<dbReference type="InterPro" id="IPR003953">
    <property type="entry name" value="FAD-dep_OxRdtase_2_FAD-bd"/>
</dbReference>
<evidence type="ECO:0000256" key="1">
    <source>
        <dbReference type="ARBA" id="ARBA00001974"/>
    </source>
</evidence>
<evidence type="ECO:0000259" key="5">
    <source>
        <dbReference type="Pfam" id="PF00890"/>
    </source>
</evidence>
<dbReference type="Pfam" id="PF00890">
    <property type="entry name" value="FAD_binding_2"/>
    <property type="match status" value="1"/>
</dbReference>
<feature type="domain" description="FAD-dependent oxidoreductase 2 FAD-binding" evidence="5">
    <location>
        <begin position="9"/>
        <end position="409"/>
    </location>
</feature>
<keyword evidence="7" id="KW-1185">Reference proteome</keyword>
<dbReference type="Gene3D" id="3.50.50.60">
    <property type="entry name" value="FAD/NAD(P)-binding domain"/>
    <property type="match status" value="1"/>
</dbReference>
<dbReference type="SUPFAM" id="SSF56425">
    <property type="entry name" value="Succinate dehydrogenase/fumarate reductase flavoprotein, catalytic domain"/>
    <property type="match status" value="1"/>
</dbReference>
<dbReference type="InterPro" id="IPR027477">
    <property type="entry name" value="Succ_DH/fumarate_Rdtase_cat_sf"/>
</dbReference>
<dbReference type="RefSeq" id="WP_113893084.1">
    <property type="nucleotide sequence ID" value="NZ_QNRK01000048.1"/>
</dbReference>
<dbReference type="InterPro" id="IPR036188">
    <property type="entry name" value="FAD/NAD-bd_sf"/>
</dbReference>
<dbReference type="PRINTS" id="PR00411">
    <property type="entry name" value="PNDRDTASEI"/>
</dbReference>
<keyword evidence="2" id="KW-0285">Flavoprotein</keyword>
<comment type="cofactor">
    <cofactor evidence="1">
        <name>FAD</name>
        <dbReference type="ChEBI" id="CHEBI:57692"/>
    </cofactor>
</comment>
<evidence type="ECO:0000256" key="3">
    <source>
        <dbReference type="ARBA" id="ARBA00022827"/>
    </source>
</evidence>
<evidence type="ECO:0000256" key="4">
    <source>
        <dbReference type="ARBA" id="ARBA00023002"/>
    </source>
</evidence>
<dbReference type="GO" id="GO:0016491">
    <property type="term" value="F:oxidoreductase activity"/>
    <property type="evidence" value="ECO:0007669"/>
    <property type="project" value="UniProtKB-KW"/>
</dbReference>
<evidence type="ECO:0000313" key="6">
    <source>
        <dbReference type="EMBL" id="RBP02861.1"/>
    </source>
</evidence>
<dbReference type="InterPro" id="IPR012831">
    <property type="entry name" value="CobZ"/>
</dbReference>
<dbReference type="EMBL" id="QNRK01000048">
    <property type="protein sequence ID" value="RBP02861.1"/>
    <property type="molecule type" value="Genomic_DNA"/>
</dbReference>
<dbReference type="AlphaFoldDB" id="A0A366EKE0"/>
<dbReference type="SUPFAM" id="SSF51905">
    <property type="entry name" value="FAD/NAD(P)-binding domain"/>
    <property type="match status" value="1"/>
</dbReference>
<keyword evidence="4" id="KW-0560">Oxidoreductase</keyword>
<gene>
    <name evidence="6" type="ORF">DFR50_1482</name>
</gene>